<dbReference type="EMBL" id="BMGA01000009">
    <property type="protein sequence ID" value="GGA86416.1"/>
    <property type="molecule type" value="Genomic_DNA"/>
</dbReference>
<proteinExistence type="predicted"/>
<evidence type="ECO:0000313" key="2">
    <source>
        <dbReference type="Proteomes" id="UP000658793"/>
    </source>
</evidence>
<comment type="caution">
    <text evidence="1">The sequence shown here is derived from an EMBL/GenBank/DDBJ whole genome shotgun (WGS) entry which is preliminary data.</text>
</comment>
<evidence type="ECO:0000313" key="1">
    <source>
        <dbReference type="EMBL" id="GGA86416.1"/>
    </source>
</evidence>
<name>A0ABQ1HRY9_9FLAO</name>
<reference evidence="2" key="1">
    <citation type="journal article" date="2019" name="Int. J. Syst. Evol. Microbiol.">
        <title>The Global Catalogue of Microorganisms (GCM) 10K type strain sequencing project: providing services to taxonomists for standard genome sequencing and annotation.</title>
        <authorList>
            <consortium name="The Broad Institute Genomics Platform"/>
            <consortium name="The Broad Institute Genome Sequencing Center for Infectious Disease"/>
            <person name="Wu L."/>
            <person name="Ma J."/>
        </authorList>
    </citation>
    <scope>NUCLEOTIDE SEQUENCE [LARGE SCALE GENOMIC DNA]</scope>
    <source>
        <strain evidence="2">CGMCC 1.12811</strain>
    </source>
</reference>
<gene>
    <name evidence="1" type="ORF">GCM10008015_28920</name>
</gene>
<protein>
    <submittedName>
        <fullName evidence="1">Uncharacterized protein</fullName>
    </submittedName>
</protein>
<keyword evidence="2" id="KW-1185">Reference proteome</keyword>
<dbReference type="Proteomes" id="UP000658793">
    <property type="component" value="Unassembled WGS sequence"/>
</dbReference>
<accession>A0ABQ1HRY9</accession>
<dbReference type="RefSeq" id="WP_188495265.1">
    <property type="nucleotide sequence ID" value="NZ_BMGA01000009.1"/>
</dbReference>
<sequence length="104" mass="12510">MSIQDFFSQECEKLFLIHKKSLIEKTSFNEQKKNLKPEDYPKFDREFKRFQRQLSLNLSKLIKKNRNTNVEEILEPIANKYAKSFLNLVDLSKINLEKKTELKQ</sequence>
<organism evidence="1 2">
    <name type="scientific">Flavobacterium palustre</name>
    <dbReference type="NCBI Taxonomy" id="1476463"/>
    <lineage>
        <taxon>Bacteria</taxon>
        <taxon>Pseudomonadati</taxon>
        <taxon>Bacteroidota</taxon>
        <taxon>Flavobacteriia</taxon>
        <taxon>Flavobacteriales</taxon>
        <taxon>Flavobacteriaceae</taxon>
        <taxon>Flavobacterium</taxon>
    </lineage>
</organism>